<accession>A1VV98</accession>
<organism evidence="1 2">
    <name type="scientific">Polaromonas naphthalenivorans (strain CJ2)</name>
    <dbReference type="NCBI Taxonomy" id="365044"/>
    <lineage>
        <taxon>Bacteria</taxon>
        <taxon>Pseudomonadati</taxon>
        <taxon>Pseudomonadota</taxon>
        <taxon>Betaproteobacteria</taxon>
        <taxon>Burkholderiales</taxon>
        <taxon>Comamonadaceae</taxon>
        <taxon>Polaromonas</taxon>
    </lineage>
</organism>
<reference evidence="2" key="1">
    <citation type="journal article" date="2009" name="Environ. Microbiol.">
        <title>The genome of Polaromonas naphthalenivorans strain CJ2, isolated from coal tar-contaminated sediment, reveals physiological and metabolic versatility and evolution through extensive horizontal gene transfer.</title>
        <authorList>
            <person name="Yagi J.M."/>
            <person name="Sims D."/>
            <person name="Brettin T."/>
            <person name="Bruce D."/>
            <person name="Madsen E.L."/>
        </authorList>
    </citation>
    <scope>NUCLEOTIDE SEQUENCE [LARGE SCALE GENOMIC DNA]</scope>
    <source>
        <strain evidence="2">CJ2</strain>
        <plasmid evidence="2">Plasmid pPNAP01</plasmid>
    </source>
</reference>
<dbReference type="Pfam" id="PF14454">
    <property type="entry name" value="Prok_Ub"/>
    <property type="match status" value="1"/>
</dbReference>
<evidence type="ECO:0000313" key="2">
    <source>
        <dbReference type="Proteomes" id="UP000000644"/>
    </source>
</evidence>
<dbReference type="EMBL" id="CP000530">
    <property type="protein sequence ID" value="ABM39576.1"/>
    <property type="molecule type" value="Genomic_DNA"/>
</dbReference>
<evidence type="ECO:0008006" key="3">
    <source>
        <dbReference type="Google" id="ProtNLM"/>
    </source>
</evidence>
<dbReference type="InterPro" id="IPR022289">
    <property type="entry name" value="PRTRC_protein-C"/>
</dbReference>
<dbReference type="Proteomes" id="UP000000644">
    <property type="component" value="Plasmid pPNAP01"/>
</dbReference>
<protein>
    <recommendedName>
        <fullName evidence="3">PRTRC system protein C</fullName>
    </recommendedName>
</protein>
<dbReference type="AlphaFoldDB" id="A1VV98"/>
<dbReference type="InterPro" id="IPR032866">
    <property type="entry name" value="Prok_Ub"/>
</dbReference>
<dbReference type="HOGENOM" id="CLU_199579_1_0_4"/>
<dbReference type="OrthoDB" id="71754at2"/>
<name>A1VV98_POLNA</name>
<keyword evidence="1" id="KW-0614">Plasmid</keyword>
<proteinExistence type="predicted"/>
<evidence type="ECO:0000313" key="1">
    <source>
        <dbReference type="EMBL" id="ABM39576.1"/>
    </source>
</evidence>
<dbReference type="RefSeq" id="WP_011797949.1">
    <property type="nucleotide sequence ID" value="NC_008757.1"/>
</dbReference>
<sequence>MALIAKTISRTFKFNGMTLADPSPEMDMETVKRFYANQYPELLNSVVEGPVTKGTVSTYTFIRAVGAKG</sequence>
<geneLocation type="plasmid" evidence="1 2">
    <name>pPNAP01</name>
</geneLocation>
<dbReference type="KEGG" id="pna:Pnap_4294"/>
<gene>
    <name evidence="1" type="ordered locus">Pnap_4294</name>
</gene>
<keyword evidence="2" id="KW-1185">Reference proteome</keyword>
<dbReference type="NCBIfam" id="TIGR03738">
    <property type="entry name" value="PRTRC_C"/>
    <property type="match status" value="1"/>
</dbReference>